<protein>
    <submittedName>
        <fullName evidence="1">Uncharacterized protein</fullName>
    </submittedName>
</protein>
<reference evidence="1" key="1">
    <citation type="journal article" date="2020" name="Stud. Mycol.">
        <title>101 Dothideomycetes genomes: a test case for predicting lifestyles and emergence of pathogens.</title>
        <authorList>
            <person name="Haridas S."/>
            <person name="Albert R."/>
            <person name="Binder M."/>
            <person name="Bloem J."/>
            <person name="Labutti K."/>
            <person name="Salamov A."/>
            <person name="Andreopoulos B."/>
            <person name="Baker S."/>
            <person name="Barry K."/>
            <person name="Bills G."/>
            <person name="Bluhm B."/>
            <person name="Cannon C."/>
            <person name="Castanera R."/>
            <person name="Culley D."/>
            <person name="Daum C."/>
            <person name="Ezra D."/>
            <person name="Gonzalez J."/>
            <person name="Henrissat B."/>
            <person name="Kuo A."/>
            <person name="Liang C."/>
            <person name="Lipzen A."/>
            <person name="Lutzoni F."/>
            <person name="Magnuson J."/>
            <person name="Mondo S."/>
            <person name="Nolan M."/>
            <person name="Ohm R."/>
            <person name="Pangilinan J."/>
            <person name="Park H.-J."/>
            <person name="Ramirez L."/>
            <person name="Alfaro M."/>
            <person name="Sun H."/>
            <person name="Tritt A."/>
            <person name="Yoshinaga Y."/>
            <person name="Zwiers L.-H."/>
            <person name="Turgeon B."/>
            <person name="Goodwin S."/>
            <person name="Spatafora J."/>
            <person name="Crous P."/>
            <person name="Grigoriev I."/>
        </authorList>
    </citation>
    <scope>NUCLEOTIDE SEQUENCE</scope>
    <source>
        <strain evidence="1">CBS 207.26</strain>
    </source>
</reference>
<evidence type="ECO:0000313" key="2">
    <source>
        <dbReference type="Proteomes" id="UP000800200"/>
    </source>
</evidence>
<dbReference type="AlphaFoldDB" id="A0A6A6E0C9"/>
<dbReference type="OrthoDB" id="446723at2759"/>
<dbReference type="Proteomes" id="UP000800200">
    <property type="component" value="Unassembled WGS sequence"/>
</dbReference>
<dbReference type="EMBL" id="ML994639">
    <property type="protein sequence ID" value="KAF2184122.1"/>
    <property type="molecule type" value="Genomic_DNA"/>
</dbReference>
<name>A0A6A6E0C9_9PEZI</name>
<evidence type="ECO:0000313" key="1">
    <source>
        <dbReference type="EMBL" id="KAF2184122.1"/>
    </source>
</evidence>
<sequence length="130" mass="14712">MIAVFPSIQTHAFYLHLVTLTWFKDLNVPEMYGFLPNQVTPFPITIEDGIQLHAWHTLPLCTYLKHKDQPLELPSGFTEDMSRLNVQLLRENSDAQLVIYLHGTSGTIASGVRPDSLRAVYSVNPTRSMS</sequence>
<gene>
    <name evidence="1" type="ORF">K469DRAFT_783793</name>
</gene>
<organism evidence="1 2">
    <name type="scientific">Zopfia rhizophila CBS 207.26</name>
    <dbReference type="NCBI Taxonomy" id="1314779"/>
    <lineage>
        <taxon>Eukaryota</taxon>
        <taxon>Fungi</taxon>
        <taxon>Dikarya</taxon>
        <taxon>Ascomycota</taxon>
        <taxon>Pezizomycotina</taxon>
        <taxon>Dothideomycetes</taxon>
        <taxon>Dothideomycetes incertae sedis</taxon>
        <taxon>Zopfiaceae</taxon>
        <taxon>Zopfia</taxon>
    </lineage>
</organism>
<accession>A0A6A6E0C9</accession>
<keyword evidence="2" id="KW-1185">Reference proteome</keyword>
<proteinExistence type="predicted"/>